<gene>
    <name evidence="2" type="ORF">Bpfe_016338</name>
</gene>
<dbReference type="EMBL" id="JASAOG010000079">
    <property type="protein sequence ID" value="KAK0054274.1"/>
    <property type="molecule type" value="Genomic_DNA"/>
</dbReference>
<reference evidence="2" key="2">
    <citation type="submission" date="2023-04" db="EMBL/GenBank/DDBJ databases">
        <authorList>
            <person name="Bu L."/>
            <person name="Lu L."/>
            <person name="Laidemitt M.R."/>
            <person name="Zhang S.M."/>
            <person name="Mutuku M."/>
            <person name="Mkoji G."/>
            <person name="Steinauer M."/>
            <person name="Loker E.S."/>
        </authorList>
    </citation>
    <scope>NUCLEOTIDE SEQUENCE</scope>
    <source>
        <strain evidence="2">KasaAsao</strain>
        <tissue evidence="2">Whole Snail</tissue>
    </source>
</reference>
<dbReference type="AlphaFoldDB" id="A0AAD8F8T8"/>
<dbReference type="Proteomes" id="UP001233172">
    <property type="component" value="Unassembled WGS sequence"/>
</dbReference>
<evidence type="ECO:0000313" key="2">
    <source>
        <dbReference type="EMBL" id="KAK0054274.1"/>
    </source>
</evidence>
<evidence type="ECO:0000256" key="1">
    <source>
        <dbReference type="SAM" id="MobiDB-lite"/>
    </source>
</evidence>
<sequence length="135" mass="15756">MKRNINSNKESVESNTPQGVRSLESVSNETKYQQQQQKNRWNRLPPQGVRSIQPEQKRSLSSHYSPQVTSAALEWIVHQKTFSLASLKLRKTKQYNLIIPCPHFATVWLFDISQCYCSVLSDKTFYFINIHLQID</sequence>
<comment type="caution">
    <text evidence="2">The sequence shown here is derived from an EMBL/GenBank/DDBJ whole genome shotgun (WGS) entry which is preliminary data.</text>
</comment>
<reference evidence="2" key="1">
    <citation type="journal article" date="2023" name="PLoS Negl. Trop. Dis.">
        <title>A genome sequence for Biomphalaria pfeifferi, the major vector snail for the human-infecting parasite Schistosoma mansoni.</title>
        <authorList>
            <person name="Bu L."/>
            <person name="Lu L."/>
            <person name="Laidemitt M.R."/>
            <person name="Zhang S.M."/>
            <person name="Mutuku M."/>
            <person name="Mkoji G."/>
            <person name="Steinauer M."/>
            <person name="Loker E.S."/>
        </authorList>
    </citation>
    <scope>NUCLEOTIDE SEQUENCE</scope>
    <source>
        <strain evidence="2">KasaAsao</strain>
    </source>
</reference>
<feature type="region of interest" description="Disordered" evidence="1">
    <location>
        <begin position="1"/>
        <end position="63"/>
    </location>
</feature>
<evidence type="ECO:0000313" key="3">
    <source>
        <dbReference type="Proteomes" id="UP001233172"/>
    </source>
</evidence>
<proteinExistence type="predicted"/>
<accession>A0AAD8F8T8</accession>
<keyword evidence="3" id="KW-1185">Reference proteome</keyword>
<name>A0AAD8F8T8_BIOPF</name>
<protein>
    <submittedName>
        <fullName evidence="2">Uncharacterized protein</fullName>
    </submittedName>
</protein>
<organism evidence="2 3">
    <name type="scientific">Biomphalaria pfeifferi</name>
    <name type="common">Bloodfluke planorb</name>
    <name type="synonym">Freshwater snail</name>
    <dbReference type="NCBI Taxonomy" id="112525"/>
    <lineage>
        <taxon>Eukaryota</taxon>
        <taxon>Metazoa</taxon>
        <taxon>Spiralia</taxon>
        <taxon>Lophotrochozoa</taxon>
        <taxon>Mollusca</taxon>
        <taxon>Gastropoda</taxon>
        <taxon>Heterobranchia</taxon>
        <taxon>Euthyneura</taxon>
        <taxon>Panpulmonata</taxon>
        <taxon>Hygrophila</taxon>
        <taxon>Lymnaeoidea</taxon>
        <taxon>Planorbidae</taxon>
        <taxon>Biomphalaria</taxon>
    </lineage>
</organism>
<feature type="compositionally biased region" description="Polar residues" evidence="1">
    <location>
        <begin position="1"/>
        <end position="39"/>
    </location>
</feature>